<evidence type="ECO:0000256" key="1">
    <source>
        <dbReference type="ARBA" id="ARBA00009775"/>
    </source>
</evidence>
<name>A0A139AWI9_GONPJ</name>
<dbReference type="PANTHER" id="PTHR23245">
    <property type="entry name" value="TRNA METHYLTRANSFERASE"/>
    <property type="match status" value="1"/>
</dbReference>
<evidence type="ECO:0000256" key="4">
    <source>
        <dbReference type="ARBA" id="ARBA00022679"/>
    </source>
</evidence>
<protein>
    <recommendedName>
        <fullName evidence="10">tRNA (guanine(37)-N1)-methyltransferase</fullName>
        <ecNumber evidence="10">2.1.1.228</ecNumber>
    </recommendedName>
    <alternativeName>
        <fullName evidence="10">M1G-methyltransferase</fullName>
    </alternativeName>
    <alternativeName>
        <fullName evidence="10">tRNA [GM37] methyltransferase</fullName>
    </alternativeName>
    <alternativeName>
        <fullName evidence="10">tRNA methyltransferase 5</fullName>
    </alternativeName>
</protein>
<dbReference type="GO" id="GO:0005759">
    <property type="term" value="C:mitochondrial matrix"/>
    <property type="evidence" value="ECO:0007669"/>
    <property type="project" value="UniProtKB-SubCell"/>
</dbReference>
<evidence type="ECO:0000256" key="7">
    <source>
        <dbReference type="ARBA" id="ARBA00023128"/>
    </source>
</evidence>
<feature type="binding site" evidence="10">
    <location>
        <begin position="295"/>
        <end position="296"/>
    </location>
    <ligand>
        <name>S-adenosyl-L-methionine</name>
        <dbReference type="ChEBI" id="CHEBI:59789"/>
    </ligand>
</feature>
<feature type="region of interest" description="Disordered" evidence="11">
    <location>
        <begin position="347"/>
        <end position="394"/>
    </location>
</feature>
<dbReference type="OMA" id="VGSHSQF"/>
<dbReference type="OrthoDB" id="408788at2759"/>
<evidence type="ECO:0000313" key="13">
    <source>
        <dbReference type="EMBL" id="KXS21069.1"/>
    </source>
</evidence>
<evidence type="ECO:0000256" key="3">
    <source>
        <dbReference type="ARBA" id="ARBA00022603"/>
    </source>
</evidence>
<feature type="compositionally biased region" description="Polar residues" evidence="11">
    <location>
        <begin position="1"/>
        <end position="10"/>
    </location>
</feature>
<keyword evidence="8 10" id="KW-0539">Nucleus</keyword>
<evidence type="ECO:0000256" key="6">
    <source>
        <dbReference type="ARBA" id="ARBA00022694"/>
    </source>
</evidence>
<comment type="function">
    <text evidence="10">Specifically methylates the N1 position of guanosine-37 in various cytoplasmic and mitochondrial tRNAs. Methylation is not dependent on the nature of the nucleoside 5' of the target nucleoside. This is the first step in the biosynthesis of wybutosine (yW), a modified base adjacent to the anticodon of tRNAs and required for accurate decoding.</text>
</comment>
<dbReference type="InterPro" id="IPR029063">
    <property type="entry name" value="SAM-dependent_MTases_sf"/>
</dbReference>
<feature type="binding site" evidence="10">
    <location>
        <position position="238"/>
    </location>
    <ligand>
        <name>S-adenosyl-L-methionine</name>
        <dbReference type="ChEBI" id="CHEBI:59789"/>
    </ligand>
</feature>
<feature type="binding site" evidence="10">
    <location>
        <begin position="323"/>
        <end position="324"/>
    </location>
    <ligand>
        <name>S-adenosyl-L-methionine</name>
        <dbReference type="ChEBI" id="CHEBI:59789"/>
    </ligand>
</feature>
<dbReference type="InterPro" id="IPR056743">
    <property type="entry name" value="TRM5-TYW2-like_MTfase"/>
</dbReference>
<evidence type="ECO:0000256" key="8">
    <source>
        <dbReference type="ARBA" id="ARBA00023242"/>
    </source>
</evidence>
<organism evidence="13 14">
    <name type="scientific">Gonapodya prolifera (strain JEL478)</name>
    <name type="common">Monoblepharis prolifera</name>
    <dbReference type="NCBI Taxonomy" id="1344416"/>
    <lineage>
        <taxon>Eukaryota</taxon>
        <taxon>Fungi</taxon>
        <taxon>Fungi incertae sedis</taxon>
        <taxon>Chytridiomycota</taxon>
        <taxon>Chytridiomycota incertae sedis</taxon>
        <taxon>Monoblepharidomycetes</taxon>
        <taxon>Monoblepharidales</taxon>
        <taxon>Gonapodyaceae</taxon>
        <taxon>Gonapodya</taxon>
    </lineage>
</organism>
<reference evidence="13 14" key="1">
    <citation type="journal article" date="2015" name="Genome Biol. Evol.">
        <title>Phylogenomic analyses indicate that early fungi evolved digesting cell walls of algal ancestors of land plants.</title>
        <authorList>
            <person name="Chang Y."/>
            <person name="Wang S."/>
            <person name="Sekimoto S."/>
            <person name="Aerts A.L."/>
            <person name="Choi C."/>
            <person name="Clum A."/>
            <person name="LaButti K.M."/>
            <person name="Lindquist E.A."/>
            <person name="Yee Ngan C."/>
            <person name="Ohm R.A."/>
            <person name="Salamov A.A."/>
            <person name="Grigoriev I.V."/>
            <person name="Spatafora J.W."/>
            <person name="Berbee M.L."/>
        </authorList>
    </citation>
    <scope>NUCLEOTIDE SEQUENCE [LARGE SCALE GENOMIC DNA]</scope>
    <source>
        <strain evidence="13 14">JEL478</strain>
    </source>
</reference>
<comment type="similarity">
    <text evidence="10">Belongs to the TRM5 / TYW2 family.</text>
</comment>
<keyword evidence="14" id="KW-1185">Reference proteome</keyword>
<comment type="catalytic activity">
    <reaction evidence="9 10">
        <text>guanosine(37) in tRNA + S-adenosyl-L-methionine = N(1)-methylguanosine(37) in tRNA + S-adenosyl-L-homocysteine + H(+)</text>
        <dbReference type="Rhea" id="RHEA:36899"/>
        <dbReference type="Rhea" id="RHEA-COMP:10145"/>
        <dbReference type="Rhea" id="RHEA-COMP:10147"/>
        <dbReference type="ChEBI" id="CHEBI:15378"/>
        <dbReference type="ChEBI" id="CHEBI:57856"/>
        <dbReference type="ChEBI" id="CHEBI:59789"/>
        <dbReference type="ChEBI" id="CHEBI:73542"/>
        <dbReference type="ChEBI" id="CHEBI:74269"/>
        <dbReference type="EC" id="2.1.1.228"/>
    </reaction>
</comment>
<dbReference type="Gene3D" id="3.30.300.110">
    <property type="entry name" value="Met-10+ protein-like domains"/>
    <property type="match status" value="1"/>
</dbReference>
<dbReference type="EC" id="2.1.1.228" evidence="10"/>
<dbReference type="Pfam" id="PF02475">
    <property type="entry name" value="TRM5-TYW2_MTfase"/>
    <property type="match status" value="1"/>
</dbReference>
<evidence type="ECO:0000256" key="5">
    <source>
        <dbReference type="ARBA" id="ARBA00022691"/>
    </source>
</evidence>
<keyword evidence="4 10" id="KW-0808">Transferase</keyword>
<dbReference type="PANTHER" id="PTHR23245:SF43">
    <property type="entry name" value="TRNA (GUANINE(37)-N1)-METHYLTRANSFERASE 2"/>
    <property type="match status" value="1"/>
</dbReference>
<dbReference type="InterPro" id="IPR030382">
    <property type="entry name" value="MeTrfase_TRM5/TYW2"/>
</dbReference>
<evidence type="ECO:0000259" key="12">
    <source>
        <dbReference type="PROSITE" id="PS51684"/>
    </source>
</evidence>
<evidence type="ECO:0000256" key="11">
    <source>
        <dbReference type="SAM" id="MobiDB-lite"/>
    </source>
</evidence>
<keyword evidence="2 10" id="KW-0963">Cytoplasm</keyword>
<dbReference type="SUPFAM" id="SSF53335">
    <property type="entry name" value="S-adenosyl-L-methionine-dependent methyltransferases"/>
    <property type="match status" value="1"/>
</dbReference>
<dbReference type="PROSITE" id="PS51684">
    <property type="entry name" value="SAM_MT_TRM5_TYW2"/>
    <property type="match status" value="1"/>
</dbReference>
<keyword evidence="6 10" id="KW-0819">tRNA processing</keyword>
<accession>A0A139AWI9</accession>
<evidence type="ECO:0000256" key="10">
    <source>
        <dbReference type="HAMAP-Rule" id="MF_03152"/>
    </source>
</evidence>
<dbReference type="GO" id="GO:0005634">
    <property type="term" value="C:nucleus"/>
    <property type="evidence" value="ECO:0007669"/>
    <property type="project" value="UniProtKB-SubCell"/>
</dbReference>
<keyword evidence="3 10" id="KW-0489">Methyltransferase</keyword>
<evidence type="ECO:0000256" key="9">
    <source>
        <dbReference type="ARBA" id="ARBA00047783"/>
    </source>
</evidence>
<dbReference type="GO" id="GO:0070901">
    <property type="term" value="P:mitochondrial tRNA methylation"/>
    <property type="evidence" value="ECO:0007669"/>
    <property type="project" value="EnsemblFungi"/>
</dbReference>
<evidence type="ECO:0000313" key="14">
    <source>
        <dbReference type="Proteomes" id="UP000070544"/>
    </source>
</evidence>
<comment type="subunit">
    <text evidence="10">Monomer.</text>
</comment>
<sequence length="533" mass="59792">MASTQDTAQTPFKFRPPDNKGVTEINDESKKLFCASFQVPALRVPAAATNAFLKAGGEYLLNLPRCRSAVEDTAHHQSGDVAKGQHRIVLLRKDFPSDPSLIPTRLRDLISQHAAALVEHTLTLDYSYWTPEDILRSILPAGLQPPGSFETAGHIAHLNLRDEYLPYKSLIGKVILDKNKQLRTVVNKLDSIDTEFRFFKLEILAGDDDTVAEVRESNSRFLLDIRRVYWNSRLQFEHERLVRLFHHGCVVCDVFAGVGPFAVPAAVNASWGPAAPGVETNPSAPPPSRLVLANDLNPVAHEYLARNVALNGVEGQVVPYNLDGREFVRRSLGELGSERVQNGIKEAVKRSKRRAREREQALAARKRKRDTDDDSDAKGRREKSGTSQVSSDADTETVDIARYRWPHHYVMNLPATAVEFLDSFDGIYRPYISLLAPDVRSRVEDPEHYDPPESAEGMPFPMPMIHVHCFSRSEDPEVDAIQLVEKHLRCQLPPGSVTAHRVRDVAPRKEMICVSFVLPVSVAFRHNKDEKKT</sequence>
<feature type="region of interest" description="Disordered" evidence="11">
    <location>
        <begin position="1"/>
        <end position="21"/>
    </location>
</feature>
<proteinExistence type="inferred from homology"/>
<dbReference type="InterPro" id="IPR025792">
    <property type="entry name" value="tRNA_Gua_MeTrfase_euk"/>
</dbReference>
<comment type="subcellular location">
    <subcellularLocation>
        <location evidence="10">Mitochondrion matrix</location>
    </subcellularLocation>
    <subcellularLocation>
        <location evidence="10">Nucleus</location>
    </subcellularLocation>
    <subcellularLocation>
        <location evidence="10">Cytoplasm</location>
    </subcellularLocation>
    <text evidence="10">Predominantly in the mitochondria and in the nucleus.</text>
</comment>
<dbReference type="Pfam" id="PF25133">
    <property type="entry name" value="TYW2_N_2"/>
    <property type="match status" value="1"/>
</dbReference>
<gene>
    <name evidence="10" type="primary">TRM5</name>
    <name evidence="13" type="ORF">M427DRAFT_65878</name>
</gene>
<dbReference type="EMBL" id="KQ965733">
    <property type="protein sequence ID" value="KXS21069.1"/>
    <property type="molecule type" value="Genomic_DNA"/>
</dbReference>
<dbReference type="AlphaFoldDB" id="A0A139AWI9"/>
<keyword evidence="5 10" id="KW-0949">S-adenosyl-L-methionine</keyword>
<dbReference type="Proteomes" id="UP000070544">
    <property type="component" value="Unassembled WGS sequence"/>
</dbReference>
<keyword evidence="7 10" id="KW-0496">Mitochondrion</keyword>
<evidence type="ECO:0000256" key="2">
    <source>
        <dbReference type="ARBA" id="ARBA00022490"/>
    </source>
</evidence>
<feature type="binding site" evidence="10">
    <location>
        <position position="412"/>
    </location>
    <ligand>
        <name>S-adenosyl-L-methionine</name>
        <dbReference type="ChEBI" id="CHEBI:59789"/>
    </ligand>
</feature>
<feature type="domain" description="SAM-dependent methyltransferase TRM5/TYW2-type" evidence="12">
    <location>
        <begin position="149"/>
        <end position="520"/>
    </location>
</feature>
<dbReference type="FunFam" id="3.30.300.110:FF:000001">
    <property type="entry name" value="tRNA (guanine(37)-N1)-methyltransferase"/>
    <property type="match status" value="1"/>
</dbReference>
<comment type="similarity">
    <text evidence="1">Belongs to the class I-like SAM-binding methyltransferase superfamily. TRM5/TYW2 family.</text>
</comment>
<dbReference type="GO" id="GO:0052906">
    <property type="term" value="F:tRNA (guanine(37)-N1)-methyltransferase activity"/>
    <property type="evidence" value="ECO:0007669"/>
    <property type="project" value="UniProtKB-UniRule"/>
</dbReference>
<dbReference type="STRING" id="1344416.A0A139AWI9"/>
<dbReference type="Gene3D" id="3.40.50.150">
    <property type="entry name" value="Vaccinia Virus protein VP39"/>
    <property type="match status" value="1"/>
</dbReference>
<dbReference type="InterPro" id="IPR056744">
    <property type="entry name" value="TRM5/TYW2-like_N"/>
</dbReference>
<dbReference type="GO" id="GO:0002939">
    <property type="term" value="P:tRNA N1-guanine methylation"/>
    <property type="evidence" value="ECO:0007669"/>
    <property type="project" value="EnsemblFungi"/>
</dbReference>
<dbReference type="HAMAP" id="MF_03152">
    <property type="entry name" value="TRM5"/>
    <property type="match status" value="1"/>
</dbReference>